<name>A0A521AEJ4_SACCC</name>
<sequence length="278" mass="31818">MLMTKPNWTGYLNMDIENRRGKSVPKNIYFHNALKVQRPIYHGKTGMLCYYILNVGGGYLDGDTYRLEIRVRENAKLTLTTLGATLIYKTPDKPAYQETEIHLEKNSYLVYMPDPVIGYENARYKQFDSIYMEKGAVLLYSDILTPGWSAQGNSFSYDMLQLKTNIYMDDELVVFDNIKLEPAAQQIDILGFMGDYTHLGTLIVIGQKTDDDLIKRLHAVIHEQTCDFDAGISRLTIPGFTIRVLANMTQDVQRVIAACHKVISQEWFGETPSSLRKY</sequence>
<comment type="subunit">
    <text evidence="3">UreD, UreF and UreG form a complex that acts as a GTP-hydrolysis-dependent molecular chaperone, activating the urease apoprotein by helping to assemble the nickel containing metallocenter of UreC. The UreE protein probably delivers the nickel.</text>
</comment>
<accession>A0A521AEJ4</accession>
<proteinExistence type="inferred from homology"/>
<evidence type="ECO:0000313" key="5">
    <source>
        <dbReference type="Proteomes" id="UP000319040"/>
    </source>
</evidence>
<dbReference type="HAMAP" id="MF_01384">
    <property type="entry name" value="UreD"/>
    <property type="match status" value="1"/>
</dbReference>
<evidence type="ECO:0000313" key="4">
    <source>
        <dbReference type="EMBL" id="SMO33233.1"/>
    </source>
</evidence>
<dbReference type="Proteomes" id="UP000319040">
    <property type="component" value="Unassembled WGS sequence"/>
</dbReference>
<keyword evidence="2 3" id="KW-0143">Chaperone</keyword>
<dbReference type="GO" id="GO:0016151">
    <property type="term" value="F:nickel cation binding"/>
    <property type="evidence" value="ECO:0007669"/>
    <property type="project" value="UniProtKB-UniRule"/>
</dbReference>
<dbReference type="PANTHER" id="PTHR33643:SF1">
    <property type="entry name" value="UREASE ACCESSORY PROTEIN D"/>
    <property type="match status" value="1"/>
</dbReference>
<dbReference type="Pfam" id="PF01774">
    <property type="entry name" value="UreD"/>
    <property type="match status" value="1"/>
</dbReference>
<gene>
    <name evidence="3" type="primary">ureD</name>
    <name evidence="4" type="ORF">SAMN06265379_10182</name>
</gene>
<comment type="function">
    <text evidence="3">Required for maturation of urease via the functional incorporation of the urease nickel metallocenter.</text>
</comment>
<dbReference type="GO" id="GO:0005737">
    <property type="term" value="C:cytoplasm"/>
    <property type="evidence" value="ECO:0007669"/>
    <property type="project" value="UniProtKB-SubCell"/>
</dbReference>
<keyword evidence="3" id="KW-0996">Nickel insertion</keyword>
<dbReference type="InterPro" id="IPR002669">
    <property type="entry name" value="UreD"/>
</dbReference>
<protein>
    <recommendedName>
        <fullName evidence="3">Urease accessory protein UreD</fullName>
    </recommendedName>
</protein>
<comment type="similarity">
    <text evidence="1 3">Belongs to the UreD family.</text>
</comment>
<evidence type="ECO:0000256" key="1">
    <source>
        <dbReference type="ARBA" id="ARBA00007177"/>
    </source>
</evidence>
<evidence type="ECO:0000256" key="3">
    <source>
        <dbReference type="HAMAP-Rule" id="MF_01384"/>
    </source>
</evidence>
<reference evidence="4 5" key="1">
    <citation type="submission" date="2017-05" db="EMBL/GenBank/DDBJ databases">
        <authorList>
            <person name="Varghese N."/>
            <person name="Submissions S."/>
        </authorList>
    </citation>
    <scope>NUCLEOTIDE SEQUENCE [LARGE SCALE GENOMIC DNA]</scope>
    <source>
        <strain evidence="4 5">DSM 27040</strain>
    </source>
</reference>
<keyword evidence="5" id="KW-1185">Reference proteome</keyword>
<keyword evidence="3" id="KW-0963">Cytoplasm</keyword>
<dbReference type="PANTHER" id="PTHR33643">
    <property type="entry name" value="UREASE ACCESSORY PROTEIN D"/>
    <property type="match status" value="1"/>
</dbReference>
<dbReference type="AlphaFoldDB" id="A0A521AEJ4"/>
<dbReference type="EMBL" id="FXTB01000001">
    <property type="protein sequence ID" value="SMO33233.1"/>
    <property type="molecule type" value="Genomic_DNA"/>
</dbReference>
<organism evidence="4 5">
    <name type="scientific">Saccharicrinis carchari</name>
    <dbReference type="NCBI Taxonomy" id="1168039"/>
    <lineage>
        <taxon>Bacteria</taxon>
        <taxon>Pseudomonadati</taxon>
        <taxon>Bacteroidota</taxon>
        <taxon>Bacteroidia</taxon>
        <taxon>Marinilabiliales</taxon>
        <taxon>Marinilabiliaceae</taxon>
        <taxon>Saccharicrinis</taxon>
    </lineage>
</organism>
<comment type="subcellular location">
    <subcellularLocation>
        <location evidence="3">Cytoplasm</location>
    </subcellularLocation>
</comment>
<dbReference type="RefSeq" id="WP_221929325.1">
    <property type="nucleotide sequence ID" value="NZ_FXTB01000001.1"/>
</dbReference>
<evidence type="ECO:0000256" key="2">
    <source>
        <dbReference type="ARBA" id="ARBA00023186"/>
    </source>
</evidence>